<comment type="subcellular location">
    <subcellularLocation>
        <location evidence="1 15">Cytoplasm</location>
    </subcellularLocation>
</comment>
<dbReference type="InterPro" id="IPR001126">
    <property type="entry name" value="UmuC"/>
</dbReference>
<evidence type="ECO:0000256" key="10">
    <source>
        <dbReference type="ARBA" id="ARBA00022842"/>
    </source>
</evidence>
<evidence type="ECO:0000256" key="6">
    <source>
        <dbReference type="ARBA" id="ARBA00022695"/>
    </source>
</evidence>
<evidence type="ECO:0000256" key="15">
    <source>
        <dbReference type="HAMAP-Rule" id="MF_01113"/>
    </source>
</evidence>
<reference evidence="17" key="1">
    <citation type="submission" date="2020-07" db="EMBL/GenBank/DDBJ databases">
        <title>Vallitalea pronyensis genome.</title>
        <authorList>
            <person name="Postec A."/>
        </authorList>
    </citation>
    <scope>NUCLEOTIDE SEQUENCE</scope>
    <source>
        <strain evidence="17">FatNI3</strain>
    </source>
</reference>
<keyword evidence="10 15" id="KW-0460">Magnesium</keyword>
<dbReference type="Gene3D" id="3.30.1490.100">
    <property type="entry name" value="DNA polymerase, Y-family, little finger domain"/>
    <property type="match status" value="1"/>
</dbReference>
<dbReference type="InterPro" id="IPR022880">
    <property type="entry name" value="DNApol_IV"/>
</dbReference>
<keyword evidence="6 15" id="KW-0548">Nucleotidyltransferase</keyword>
<keyword evidence="9 15" id="KW-0227">DNA damage</keyword>
<dbReference type="HAMAP" id="MF_01113">
    <property type="entry name" value="DNApol_IV"/>
    <property type="match status" value="1"/>
</dbReference>
<dbReference type="Gene3D" id="3.30.70.270">
    <property type="match status" value="1"/>
</dbReference>
<dbReference type="SUPFAM" id="SSF100879">
    <property type="entry name" value="Lesion bypass DNA polymerase (Y-family), little finger domain"/>
    <property type="match status" value="1"/>
</dbReference>
<dbReference type="KEGG" id="vpy:HZI73_20675"/>
<evidence type="ECO:0000259" key="16">
    <source>
        <dbReference type="PROSITE" id="PS50173"/>
    </source>
</evidence>
<dbReference type="CDD" id="cd03586">
    <property type="entry name" value="PolY_Pol_IV_kappa"/>
    <property type="match status" value="1"/>
</dbReference>
<comment type="subunit">
    <text evidence="15">Monomer.</text>
</comment>
<evidence type="ECO:0000256" key="12">
    <source>
        <dbReference type="ARBA" id="ARBA00023125"/>
    </source>
</evidence>
<dbReference type="InterPro" id="IPR036775">
    <property type="entry name" value="DNA_pol_Y-fam_lit_finger_sf"/>
</dbReference>
<dbReference type="InterPro" id="IPR043502">
    <property type="entry name" value="DNA/RNA_pol_sf"/>
</dbReference>
<evidence type="ECO:0000256" key="3">
    <source>
        <dbReference type="ARBA" id="ARBA00022457"/>
    </source>
</evidence>
<dbReference type="FunFam" id="3.30.1490.100:FF:000004">
    <property type="entry name" value="DNA polymerase IV"/>
    <property type="match status" value="1"/>
</dbReference>
<dbReference type="InterPro" id="IPR017961">
    <property type="entry name" value="DNA_pol_Y-fam_little_finger"/>
</dbReference>
<comment type="catalytic activity">
    <reaction evidence="14 15">
        <text>DNA(n) + a 2'-deoxyribonucleoside 5'-triphosphate = DNA(n+1) + diphosphate</text>
        <dbReference type="Rhea" id="RHEA:22508"/>
        <dbReference type="Rhea" id="RHEA-COMP:17339"/>
        <dbReference type="Rhea" id="RHEA-COMP:17340"/>
        <dbReference type="ChEBI" id="CHEBI:33019"/>
        <dbReference type="ChEBI" id="CHEBI:61560"/>
        <dbReference type="ChEBI" id="CHEBI:173112"/>
        <dbReference type="EC" id="2.7.7.7"/>
    </reaction>
</comment>
<feature type="binding site" evidence="15">
    <location>
        <position position="8"/>
    </location>
    <ligand>
        <name>Mg(2+)</name>
        <dbReference type="ChEBI" id="CHEBI:18420"/>
    </ligand>
</feature>
<dbReference type="EC" id="2.7.7.7" evidence="15"/>
<comment type="function">
    <text evidence="15">Poorly processive, error-prone DNA polymerase involved in untargeted mutagenesis. Copies undamaged DNA at stalled replication forks, which arise in vivo from mismatched or misaligned primer ends. These misaligned primers can be extended by PolIV. Exhibits no 3'-5' exonuclease (proofreading) activity. May be involved in translesional synthesis, in conjunction with the beta clamp from PolIII.</text>
</comment>
<dbReference type="Gene3D" id="3.40.1170.60">
    <property type="match status" value="1"/>
</dbReference>
<feature type="site" description="Substrate discrimination" evidence="15">
    <location>
        <position position="13"/>
    </location>
</feature>
<dbReference type="GO" id="GO:0003887">
    <property type="term" value="F:DNA-directed DNA polymerase activity"/>
    <property type="evidence" value="ECO:0007669"/>
    <property type="project" value="UniProtKB-UniRule"/>
</dbReference>
<evidence type="ECO:0000256" key="1">
    <source>
        <dbReference type="ARBA" id="ARBA00004496"/>
    </source>
</evidence>
<evidence type="ECO:0000256" key="14">
    <source>
        <dbReference type="ARBA" id="ARBA00049244"/>
    </source>
</evidence>
<name>A0A8J8SIJ2_9FIRM</name>
<keyword evidence="7 15" id="KW-0235">DNA replication</keyword>
<keyword evidence="13 15" id="KW-0234">DNA repair</keyword>
<sequence length="396" mass="44525">MRSILHVDMNSFFASCEQALQPKLKEKPLIVGGDPKKRRGIVLAASYDAKAYGVKTAMPIWEAVKRCPQATVIQPTHHLYGKISKEIMNIFDTYTPLKEQVSIDEAFLDMTGTEQLFGTVDDVSIAIQNRLLKDLDIPCSVGISSNKLLAKMGSDYKKPLGITKIYPEDVPKMLWHLPVGELHGVGRKTTPALWRIGVKTIGDLAHCSMASLIKVVGQKHAAHLHQSANGIDHRPVDPHHRSDTKSISNEITFSTDLKDLNILKKEALLIADSVGWRLRRHLLKGRTISIKVKYSNFKVITRSMTLDHPTDVTDIIYQKACDLLDIIPLQPIRLLGIGISNFGNQSYEQLSLFEQEAEEDVCKKEHVDQLVDTLRERFGYHAVKRASLVHNKYKPK</sequence>
<dbReference type="GO" id="GO:0006281">
    <property type="term" value="P:DNA repair"/>
    <property type="evidence" value="ECO:0007669"/>
    <property type="project" value="UniProtKB-UniRule"/>
</dbReference>
<dbReference type="InterPro" id="IPR043128">
    <property type="entry name" value="Rev_trsase/Diguanyl_cyclase"/>
</dbReference>
<comment type="cofactor">
    <cofactor evidence="15">
        <name>Mg(2+)</name>
        <dbReference type="ChEBI" id="CHEBI:18420"/>
    </cofactor>
    <text evidence="15">Binds 2 magnesium ions per subunit.</text>
</comment>
<dbReference type="InterPro" id="IPR050116">
    <property type="entry name" value="DNA_polymerase-Y"/>
</dbReference>
<feature type="domain" description="UmuC" evidence="16">
    <location>
        <begin position="4"/>
        <end position="186"/>
    </location>
</feature>
<dbReference type="GO" id="GO:0005829">
    <property type="term" value="C:cytosol"/>
    <property type="evidence" value="ECO:0007669"/>
    <property type="project" value="TreeGrafter"/>
</dbReference>
<dbReference type="GO" id="GO:0000287">
    <property type="term" value="F:magnesium ion binding"/>
    <property type="evidence" value="ECO:0007669"/>
    <property type="project" value="UniProtKB-UniRule"/>
</dbReference>
<evidence type="ECO:0000256" key="8">
    <source>
        <dbReference type="ARBA" id="ARBA00022723"/>
    </source>
</evidence>
<dbReference type="GO" id="GO:0042276">
    <property type="term" value="P:error-prone translesion synthesis"/>
    <property type="evidence" value="ECO:0007669"/>
    <property type="project" value="TreeGrafter"/>
</dbReference>
<keyword evidence="12 15" id="KW-0238">DNA-binding</keyword>
<evidence type="ECO:0000256" key="11">
    <source>
        <dbReference type="ARBA" id="ARBA00022932"/>
    </source>
</evidence>
<evidence type="ECO:0000256" key="7">
    <source>
        <dbReference type="ARBA" id="ARBA00022705"/>
    </source>
</evidence>
<proteinExistence type="inferred from homology"/>
<evidence type="ECO:0000256" key="5">
    <source>
        <dbReference type="ARBA" id="ARBA00022679"/>
    </source>
</evidence>
<accession>A0A8J8SIJ2</accession>
<dbReference type="PANTHER" id="PTHR11076:SF35">
    <property type="entry name" value="DNA REPAIR PROTEIN HOMOLOG YOBH"/>
    <property type="match status" value="1"/>
</dbReference>
<evidence type="ECO:0000256" key="4">
    <source>
        <dbReference type="ARBA" id="ARBA00022490"/>
    </source>
</evidence>
<keyword evidence="5 15" id="KW-0808">Transferase</keyword>
<dbReference type="Pfam" id="PF00817">
    <property type="entry name" value="IMS"/>
    <property type="match status" value="1"/>
</dbReference>
<evidence type="ECO:0000256" key="9">
    <source>
        <dbReference type="ARBA" id="ARBA00022763"/>
    </source>
</evidence>
<evidence type="ECO:0000313" key="17">
    <source>
        <dbReference type="EMBL" id="QUI24568.1"/>
    </source>
</evidence>
<dbReference type="Pfam" id="PF21999">
    <property type="entry name" value="IMS_HHH_1"/>
    <property type="match status" value="1"/>
</dbReference>
<keyword evidence="8 15" id="KW-0479">Metal-binding</keyword>
<evidence type="ECO:0000256" key="2">
    <source>
        <dbReference type="ARBA" id="ARBA00010945"/>
    </source>
</evidence>
<evidence type="ECO:0000313" key="18">
    <source>
        <dbReference type="Proteomes" id="UP000683246"/>
    </source>
</evidence>
<organism evidence="17 18">
    <name type="scientific">Vallitalea pronyensis</name>
    <dbReference type="NCBI Taxonomy" id="1348613"/>
    <lineage>
        <taxon>Bacteria</taxon>
        <taxon>Bacillati</taxon>
        <taxon>Bacillota</taxon>
        <taxon>Clostridia</taxon>
        <taxon>Lachnospirales</taxon>
        <taxon>Vallitaleaceae</taxon>
        <taxon>Vallitalea</taxon>
    </lineage>
</organism>
<keyword evidence="3 15" id="KW-0515">Mutator protein</keyword>
<keyword evidence="11 15" id="KW-0239">DNA-directed DNA polymerase</keyword>
<gene>
    <name evidence="15 17" type="primary">dinB</name>
    <name evidence="17" type="ORF">HZI73_20675</name>
</gene>
<dbReference type="GO" id="GO:0009432">
    <property type="term" value="P:SOS response"/>
    <property type="evidence" value="ECO:0007669"/>
    <property type="project" value="TreeGrafter"/>
</dbReference>
<keyword evidence="4 15" id="KW-0963">Cytoplasm</keyword>
<dbReference type="PANTHER" id="PTHR11076">
    <property type="entry name" value="DNA REPAIR POLYMERASE UMUC / TRANSFERASE FAMILY MEMBER"/>
    <property type="match status" value="1"/>
</dbReference>
<dbReference type="GO" id="GO:0006261">
    <property type="term" value="P:DNA-templated DNA replication"/>
    <property type="evidence" value="ECO:0007669"/>
    <property type="project" value="UniProtKB-UniRule"/>
</dbReference>
<comment type="similarity">
    <text evidence="2 15">Belongs to the DNA polymerase type-Y family.</text>
</comment>
<feature type="active site" evidence="15">
    <location>
        <position position="105"/>
    </location>
</feature>
<dbReference type="EMBL" id="CP058649">
    <property type="protein sequence ID" value="QUI24568.1"/>
    <property type="molecule type" value="Genomic_DNA"/>
</dbReference>
<dbReference type="AlphaFoldDB" id="A0A8J8SIJ2"/>
<dbReference type="NCBIfam" id="NF002677">
    <property type="entry name" value="PRK02406.1"/>
    <property type="match status" value="1"/>
</dbReference>
<evidence type="ECO:0000256" key="13">
    <source>
        <dbReference type="ARBA" id="ARBA00023204"/>
    </source>
</evidence>
<dbReference type="InterPro" id="IPR053848">
    <property type="entry name" value="IMS_HHH_1"/>
</dbReference>
<dbReference type="GO" id="GO:0003684">
    <property type="term" value="F:damaged DNA binding"/>
    <property type="evidence" value="ECO:0007669"/>
    <property type="project" value="InterPro"/>
</dbReference>
<protein>
    <recommendedName>
        <fullName evidence="15">DNA polymerase IV</fullName>
        <shortName evidence="15">Pol IV</shortName>
        <ecNumber evidence="15">2.7.7.7</ecNumber>
    </recommendedName>
</protein>
<keyword evidence="18" id="KW-1185">Reference proteome</keyword>
<dbReference type="PROSITE" id="PS50173">
    <property type="entry name" value="UMUC"/>
    <property type="match status" value="1"/>
</dbReference>
<dbReference type="RefSeq" id="WP_212695261.1">
    <property type="nucleotide sequence ID" value="NZ_CP058649.1"/>
</dbReference>
<dbReference type="Pfam" id="PF11799">
    <property type="entry name" value="IMS_C"/>
    <property type="match status" value="1"/>
</dbReference>
<dbReference type="Proteomes" id="UP000683246">
    <property type="component" value="Chromosome"/>
</dbReference>
<dbReference type="Gene3D" id="1.10.150.20">
    <property type="entry name" value="5' to 3' exonuclease, C-terminal subdomain"/>
    <property type="match status" value="1"/>
</dbReference>
<dbReference type="SUPFAM" id="SSF56672">
    <property type="entry name" value="DNA/RNA polymerases"/>
    <property type="match status" value="1"/>
</dbReference>
<feature type="binding site" evidence="15">
    <location>
        <position position="104"/>
    </location>
    <ligand>
        <name>Mg(2+)</name>
        <dbReference type="ChEBI" id="CHEBI:18420"/>
    </ligand>
</feature>